<dbReference type="InterPro" id="IPR013096">
    <property type="entry name" value="Cupin_2"/>
</dbReference>
<gene>
    <name evidence="3" type="ORF">METZ01_LOCUS75239</name>
</gene>
<accession>A0A381U2E1</accession>
<dbReference type="EMBL" id="UINC01005606">
    <property type="protein sequence ID" value="SVA22385.1"/>
    <property type="molecule type" value="Genomic_DNA"/>
</dbReference>
<protein>
    <recommendedName>
        <fullName evidence="2">Cupin type-2 domain-containing protein</fullName>
    </recommendedName>
</protein>
<sequence>MPSKFQTGHIPLSHVKAPDGSEIRLFHELKGGGLSECTLAPGLTSSSVSHRSVEEIWFITEGEGLVWRQQGDLEETVTVEPGVSLTIPKHTKFQFRNTGKKHLKFIISTMPPWPGQSEAKPETGPWPTSFKNNQE</sequence>
<name>A0A381U2E1_9ZZZZ</name>
<evidence type="ECO:0000256" key="1">
    <source>
        <dbReference type="SAM" id="MobiDB-lite"/>
    </source>
</evidence>
<feature type="domain" description="Cupin type-2" evidence="2">
    <location>
        <begin position="37"/>
        <end position="106"/>
    </location>
</feature>
<dbReference type="AlphaFoldDB" id="A0A381U2E1"/>
<reference evidence="3" key="1">
    <citation type="submission" date="2018-05" db="EMBL/GenBank/DDBJ databases">
        <authorList>
            <person name="Lanie J.A."/>
            <person name="Ng W.-L."/>
            <person name="Kazmierczak K.M."/>
            <person name="Andrzejewski T.M."/>
            <person name="Davidsen T.M."/>
            <person name="Wayne K.J."/>
            <person name="Tettelin H."/>
            <person name="Glass J.I."/>
            <person name="Rusch D."/>
            <person name="Podicherti R."/>
            <person name="Tsui H.-C.T."/>
            <person name="Winkler M.E."/>
        </authorList>
    </citation>
    <scope>NUCLEOTIDE SEQUENCE</scope>
</reference>
<dbReference type="SUPFAM" id="SSF51182">
    <property type="entry name" value="RmlC-like cupins"/>
    <property type="match status" value="1"/>
</dbReference>
<dbReference type="Pfam" id="PF07883">
    <property type="entry name" value="Cupin_2"/>
    <property type="match status" value="1"/>
</dbReference>
<evidence type="ECO:0000313" key="3">
    <source>
        <dbReference type="EMBL" id="SVA22385.1"/>
    </source>
</evidence>
<feature type="region of interest" description="Disordered" evidence="1">
    <location>
        <begin position="111"/>
        <end position="135"/>
    </location>
</feature>
<evidence type="ECO:0000259" key="2">
    <source>
        <dbReference type="Pfam" id="PF07883"/>
    </source>
</evidence>
<dbReference type="InterPro" id="IPR014710">
    <property type="entry name" value="RmlC-like_jellyroll"/>
</dbReference>
<dbReference type="Gene3D" id="2.60.120.10">
    <property type="entry name" value="Jelly Rolls"/>
    <property type="match status" value="1"/>
</dbReference>
<proteinExistence type="predicted"/>
<organism evidence="3">
    <name type="scientific">marine metagenome</name>
    <dbReference type="NCBI Taxonomy" id="408172"/>
    <lineage>
        <taxon>unclassified sequences</taxon>
        <taxon>metagenomes</taxon>
        <taxon>ecological metagenomes</taxon>
    </lineage>
</organism>
<dbReference type="InterPro" id="IPR011051">
    <property type="entry name" value="RmlC_Cupin_sf"/>
</dbReference>